<comment type="caution">
    <text evidence="5">The sequence shown here is derived from an EMBL/GenBank/DDBJ whole genome shotgun (WGS) entry which is preliminary data.</text>
</comment>
<reference evidence="5 6" key="1">
    <citation type="journal article" date="2023" name="Commun. Biol.">
        <title>Genome analysis of Parmales, the sister group of diatoms, reveals the evolutionary specialization of diatoms from phago-mixotrophs to photoautotrophs.</title>
        <authorList>
            <person name="Ban H."/>
            <person name="Sato S."/>
            <person name="Yoshikawa S."/>
            <person name="Yamada K."/>
            <person name="Nakamura Y."/>
            <person name="Ichinomiya M."/>
            <person name="Sato N."/>
            <person name="Blanc-Mathieu R."/>
            <person name="Endo H."/>
            <person name="Kuwata A."/>
            <person name="Ogata H."/>
        </authorList>
    </citation>
    <scope>NUCLEOTIDE SEQUENCE [LARGE SCALE GENOMIC DNA]</scope>
</reference>
<evidence type="ECO:0000313" key="5">
    <source>
        <dbReference type="EMBL" id="GMI25885.1"/>
    </source>
</evidence>
<dbReference type="HAMAP" id="MF_00235">
    <property type="entry name" value="Adenylate_kinase_Adk"/>
    <property type="match status" value="1"/>
</dbReference>
<dbReference type="InterPro" id="IPR033690">
    <property type="entry name" value="Adenylat_kinase_CS"/>
</dbReference>
<keyword evidence="1 4" id="KW-0808">Transferase</keyword>
<dbReference type="Proteomes" id="UP001165060">
    <property type="component" value="Unassembled WGS sequence"/>
</dbReference>
<gene>
    <name evidence="5" type="ORF">TeGR_g947</name>
</gene>
<dbReference type="InterPro" id="IPR000850">
    <property type="entry name" value="Adenylat/UMP-CMP_kin"/>
</dbReference>
<keyword evidence="3 4" id="KW-0418">Kinase</keyword>
<keyword evidence="6" id="KW-1185">Reference proteome</keyword>
<comment type="similarity">
    <text evidence="4">Belongs to the adenylate kinase family.</text>
</comment>
<dbReference type="PRINTS" id="PR00094">
    <property type="entry name" value="ADENYLTKNASE"/>
</dbReference>
<evidence type="ECO:0000256" key="2">
    <source>
        <dbReference type="ARBA" id="ARBA00022741"/>
    </source>
</evidence>
<name>A0ABQ6MGJ2_9STRA</name>
<dbReference type="EMBL" id="BRYB01000233">
    <property type="protein sequence ID" value="GMI25885.1"/>
    <property type="molecule type" value="Genomic_DNA"/>
</dbReference>
<evidence type="ECO:0000256" key="1">
    <source>
        <dbReference type="ARBA" id="ARBA00022679"/>
    </source>
</evidence>
<keyword evidence="2" id="KW-0547">Nucleotide-binding</keyword>
<accession>A0ABQ6MGJ2</accession>
<dbReference type="CDD" id="cd01428">
    <property type="entry name" value="ADK"/>
    <property type="match status" value="1"/>
</dbReference>
<organism evidence="5 6">
    <name type="scientific">Tetraparma gracilis</name>
    <dbReference type="NCBI Taxonomy" id="2962635"/>
    <lineage>
        <taxon>Eukaryota</taxon>
        <taxon>Sar</taxon>
        <taxon>Stramenopiles</taxon>
        <taxon>Ochrophyta</taxon>
        <taxon>Bolidophyceae</taxon>
        <taxon>Parmales</taxon>
        <taxon>Triparmaceae</taxon>
        <taxon>Tetraparma</taxon>
    </lineage>
</organism>
<proteinExistence type="inferred from homology"/>
<evidence type="ECO:0000256" key="4">
    <source>
        <dbReference type="RuleBase" id="RU003330"/>
    </source>
</evidence>
<dbReference type="PROSITE" id="PS00113">
    <property type="entry name" value="ADENYLATE_KINASE"/>
    <property type="match status" value="1"/>
</dbReference>
<evidence type="ECO:0000313" key="6">
    <source>
        <dbReference type="Proteomes" id="UP001165060"/>
    </source>
</evidence>
<dbReference type="PANTHER" id="PTHR23359">
    <property type="entry name" value="NUCLEOTIDE KINASE"/>
    <property type="match status" value="1"/>
</dbReference>
<evidence type="ECO:0000256" key="3">
    <source>
        <dbReference type="ARBA" id="ARBA00022777"/>
    </source>
</evidence>
<dbReference type="Gene3D" id="3.40.50.300">
    <property type="entry name" value="P-loop containing nucleotide triphosphate hydrolases"/>
    <property type="match status" value="1"/>
</dbReference>
<dbReference type="SUPFAM" id="SSF52540">
    <property type="entry name" value="P-loop containing nucleoside triphosphate hydrolases"/>
    <property type="match status" value="1"/>
</dbReference>
<dbReference type="InterPro" id="IPR027417">
    <property type="entry name" value="P-loop_NTPase"/>
</dbReference>
<sequence>MGGPGAGKGTQCARLASHFPSFRHLSVGDLLRREQADPASKDGQIIKGCIDGGGLVPVELSLRLLRRAMEECQGKTTTTTTTTTFLVDGFPRNFENLEGWERTMAAEARVLCVLVYDVGVEELRRRILERGETSGRTDDNVKAAEKRFRTFERETVPVIKRIEREGGWRVERLEGEAGPEEVWERTRRLMEEVLAGEEQEGQ</sequence>
<dbReference type="Pfam" id="PF00406">
    <property type="entry name" value="ADK"/>
    <property type="match status" value="1"/>
</dbReference>
<protein>
    <submittedName>
        <fullName evidence="5">Uncharacterized protein</fullName>
    </submittedName>
</protein>